<reference evidence="2 3" key="1">
    <citation type="submission" date="2019-11" db="EMBL/GenBank/DDBJ databases">
        <title>Spirosoma endbachense sp. nov., isolated from a natural salt meadow.</title>
        <authorList>
            <person name="Rojas J."/>
            <person name="Ambika Manirajan B."/>
            <person name="Ratering S."/>
            <person name="Suarez C."/>
            <person name="Geissler-Plaum R."/>
            <person name="Schnell S."/>
        </authorList>
    </citation>
    <scope>NUCLEOTIDE SEQUENCE [LARGE SCALE GENOMIC DNA]</scope>
    <source>
        <strain evidence="2 3">I-24</strain>
    </source>
</reference>
<dbReference type="NCBIfam" id="NF041384">
    <property type="entry name" value="YHS_seleno_dom"/>
    <property type="match status" value="1"/>
</dbReference>
<dbReference type="EMBL" id="CP045997">
    <property type="protein sequence ID" value="QHW01565.1"/>
    <property type="molecule type" value="Genomic_DNA"/>
</dbReference>
<evidence type="ECO:0000256" key="1">
    <source>
        <dbReference type="SAM" id="SignalP"/>
    </source>
</evidence>
<keyword evidence="3" id="KW-1185">Reference proteome</keyword>
<dbReference type="KEGG" id="senf:GJR95_34390"/>
<dbReference type="RefSeq" id="WP_162390184.1">
    <property type="nucleotide sequence ID" value="NZ_CP045997.1"/>
</dbReference>
<protein>
    <submittedName>
        <fullName evidence="2">YHS domain protein</fullName>
    </submittedName>
</protein>
<gene>
    <name evidence="2" type="ORF">GJR95_34390</name>
</gene>
<evidence type="ECO:0000313" key="2">
    <source>
        <dbReference type="EMBL" id="QHW01565.1"/>
    </source>
</evidence>
<dbReference type="AlphaFoldDB" id="A0A6P1W9H5"/>
<organism evidence="2 3">
    <name type="scientific">Spirosoma endbachense</name>
    <dbReference type="NCBI Taxonomy" id="2666025"/>
    <lineage>
        <taxon>Bacteria</taxon>
        <taxon>Pseudomonadati</taxon>
        <taxon>Bacteroidota</taxon>
        <taxon>Cytophagia</taxon>
        <taxon>Cytophagales</taxon>
        <taxon>Cytophagaceae</taxon>
        <taxon>Spirosoma</taxon>
    </lineage>
</organism>
<sequence>MKMLLLLFVALELTQWTPSLAQSKPIADSPTVRKQQFNLENGIALQGYDAVAYFTQNKAVKGSASTAYTYKNVTYRFATPANLKAFQENPERYEPQYGGWCAYAMGATGEKVEVDPETFKIKDGKLFLFYHTFINNTLPKWNKDENNLHKKADASWGKFTQSQS</sequence>
<name>A0A6P1W9H5_9BACT</name>
<accession>A0A6P1W9H5</accession>
<dbReference type="Proteomes" id="UP000464577">
    <property type="component" value="Chromosome"/>
</dbReference>
<keyword evidence="1" id="KW-0732">Signal</keyword>
<feature type="signal peptide" evidence="1">
    <location>
        <begin position="1"/>
        <end position="21"/>
    </location>
</feature>
<feature type="chain" id="PRO_5026865237" evidence="1">
    <location>
        <begin position="22"/>
        <end position="164"/>
    </location>
</feature>
<proteinExistence type="predicted"/>
<evidence type="ECO:0000313" key="3">
    <source>
        <dbReference type="Proteomes" id="UP000464577"/>
    </source>
</evidence>